<dbReference type="InterPro" id="IPR005467">
    <property type="entry name" value="His_kinase_dom"/>
</dbReference>
<dbReference type="Gene3D" id="1.10.287.130">
    <property type="match status" value="1"/>
</dbReference>
<dbReference type="InterPro" id="IPR036890">
    <property type="entry name" value="HATPase_C_sf"/>
</dbReference>
<dbReference type="InterPro" id="IPR000014">
    <property type="entry name" value="PAS"/>
</dbReference>
<comment type="caution">
    <text evidence="11">The sequence shown here is derived from an EMBL/GenBank/DDBJ whole genome shotgun (WGS) entry which is preliminary data.</text>
</comment>
<sequence>MIDTDVINVTIDRSLHTLLVVDDNAATRYSTGRVLKAAGFRILEAANGTEAIERSAEGVSGVVLDVHLPDIDGFDVCRAIRARNSTEHLPVVHLSATHVADEDRVTGLNAGADAYLVHPAEPAVLVATMQALIRARTAEDQLRRSEQRYRAIHDHAQSGIAVLDAQGRFEDANPAMQRLLGRTREEMIGKSLAELAPADWSGLVANRAARLIEPGNAEGWHGEFPLLAADGRDVYLDWTISAPIEGGLRVAIANDASERHDLEQRRRDVLEREQAARSVAEQHSRTKDDFIAVLSHELRTPLNSIVGWVAILMRRNPTPDQVKGLQSIERNVKTQARIISDILDVSRINSGKLHLEPEVVIPSEVIGNAIASLRASIDEKAIAVQADIQQADQPAWLDPGRFQQIFWNLMTNAIKFSKKGGEVRVTLRRDADRLTLTVQDFGQGIKADFLPLLFDRFTQSDSPGNRTQGGLGLGLSIVKHLVDLHAGTVEARSGGTGQGTTMLVEIPVTIPAITAPAEFRASASSDDDETDGLGRPLQDLDILIVEDDPGASEMLSVVLSDRGARIRTANDFDSAIAEVGTHWPDVLISDIGLPGRDGYELIRRIRELKPPPGAPARLAAVALTAFARPEDKARALEAGFDAHTAKPLKPHALVTTVLGISPPRPHARG</sequence>
<dbReference type="PANTHER" id="PTHR43547:SF2">
    <property type="entry name" value="HYBRID SIGNAL TRANSDUCTION HISTIDINE KINASE C"/>
    <property type="match status" value="1"/>
</dbReference>
<evidence type="ECO:0000259" key="9">
    <source>
        <dbReference type="PROSITE" id="PS50110"/>
    </source>
</evidence>
<evidence type="ECO:0000256" key="3">
    <source>
        <dbReference type="ARBA" id="ARBA00012438"/>
    </source>
</evidence>
<keyword evidence="6" id="KW-0418">Kinase</keyword>
<evidence type="ECO:0000256" key="1">
    <source>
        <dbReference type="ARBA" id="ARBA00000085"/>
    </source>
</evidence>
<organism evidence="11 12">
    <name type="scientific">Caenimonas aquaedulcis</name>
    <dbReference type="NCBI Taxonomy" id="2793270"/>
    <lineage>
        <taxon>Bacteria</taxon>
        <taxon>Pseudomonadati</taxon>
        <taxon>Pseudomonadota</taxon>
        <taxon>Betaproteobacteria</taxon>
        <taxon>Burkholderiales</taxon>
        <taxon>Comamonadaceae</taxon>
        <taxon>Caenimonas</taxon>
    </lineage>
</organism>
<dbReference type="PRINTS" id="PR00344">
    <property type="entry name" value="BCTRLSENSOR"/>
</dbReference>
<dbReference type="Pfam" id="PF08448">
    <property type="entry name" value="PAS_4"/>
    <property type="match status" value="1"/>
</dbReference>
<dbReference type="InterPro" id="IPR036097">
    <property type="entry name" value="HisK_dim/P_sf"/>
</dbReference>
<dbReference type="Gene3D" id="3.30.450.20">
    <property type="entry name" value="PAS domain"/>
    <property type="match status" value="1"/>
</dbReference>
<dbReference type="InterPro" id="IPR011006">
    <property type="entry name" value="CheY-like_superfamily"/>
</dbReference>
<dbReference type="NCBIfam" id="TIGR00229">
    <property type="entry name" value="sensory_box"/>
    <property type="match status" value="1"/>
</dbReference>
<proteinExistence type="predicted"/>
<dbReference type="EC" id="2.7.13.3" evidence="3"/>
<keyword evidence="4 7" id="KW-0597">Phosphoprotein</keyword>
<evidence type="ECO:0000256" key="5">
    <source>
        <dbReference type="ARBA" id="ARBA00022679"/>
    </source>
</evidence>
<dbReference type="PANTHER" id="PTHR43547">
    <property type="entry name" value="TWO-COMPONENT HISTIDINE KINASE"/>
    <property type="match status" value="1"/>
</dbReference>
<name>A0A931MFJ2_9BURK</name>
<dbReference type="CDD" id="cd00130">
    <property type="entry name" value="PAS"/>
    <property type="match status" value="1"/>
</dbReference>
<dbReference type="SUPFAM" id="SSF55874">
    <property type="entry name" value="ATPase domain of HSP90 chaperone/DNA topoisomerase II/histidine kinase"/>
    <property type="match status" value="1"/>
</dbReference>
<dbReference type="SMART" id="SM00387">
    <property type="entry name" value="HATPase_c"/>
    <property type="match status" value="1"/>
</dbReference>
<keyword evidence="12" id="KW-1185">Reference proteome</keyword>
<dbReference type="Pfam" id="PF00512">
    <property type="entry name" value="HisKA"/>
    <property type="match status" value="1"/>
</dbReference>
<dbReference type="InterPro" id="IPR001789">
    <property type="entry name" value="Sig_transdc_resp-reg_receiver"/>
</dbReference>
<evidence type="ECO:0000259" key="10">
    <source>
        <dbReference type="PROSITE" id="PS50112"/>
    </source>
</evidence>
<dbReference type="SUPFAM" id="SSF47384">
    <property type="entry name" value="Homodimeric domain of signal transducing histidine kinase"/>
    <property type="match status" value="1"/>
</dbReference>
<dbReference type="PROSITE" id="PS50112">
    <property type="entry name" value="PAS"/>
    <property type="match status" value="1"/>
</dbReference>
<dbReference type="SMART" id="SM00388">
    <property type="entry name" value="HisKA"/>
    <property type="match status" value="1"/>
</dbReference>
<dbReference type="SUPFAM" id="SSF52172">
    <property type="entry name" value="CheY-like"/>
    <property type="match status" value="2"/>
</dbReference>
<evidence type="ECO:0000256" key="7">
    <source>
        <dbReference type="PROSITE-ProRule" id="PRU00169"/>
    </source>
</evidence>
<dbReference type="CDD" id="cd00082">
    <property type="entry name" value="HisKA"/>
    <property type="match status" value="1"/>
</dbReference>
<evidence type="ECO:0000259" key="8">
    <source>
        <dbReference type="PROSITE" id="PS50109"/>
    </source>
</evidence>
<dbReference type="Pfam" id="PF00072">
    <property type="entry name" value="Response_reg"/>
    <property type="match status" value="2"/>
</dbReference>
<dbReference type="GO" id="GO:0000155">
    <property type="term" value="F:phosphorelay sensor kinase activity"/>
    <property type="evidence" value="ECO:0007669"/>
    <property type="project" value="InterPro"/>
</dbReference>
<dbReference type="EMBL" id="JADWYS010000001">
    <property type="protein sequence ID" value="MBG9387064.1"/>
    <property type="molecule type" value="Genomic_DNA"/>
</dbReference>
<keyword evidence="5" id="KW-0808">Transferase</keyword>
<dbReference type="Proteomes" id="UP000651050">
    <property type="component" value="Unassembled WGS sequence"/>
</dbReference>
<gene>
    <name evidence="11" type="ORF">I5803_03410</name>
</gene>
<dbReference type="InterPro" id="IPR003594">
    <property type="entry name" value="HATPase_dom"/>
</dbReference>
<dbReference type="GO" id="GO:0005886">
    <property type="term" value="C:plasma membrane"/>
    <property type="evidence" value="ECO:0007669"/>
    <property type="project" value="UniProtKB-SubCell"/>
</dbReference>
<evidence type="ECO:0000256" key="2">
    <source>
        <dbReference type="ARBA" id="ARBA00004429"/>
    </source>
</evidence>
<feature type="domain" description="Response regulatory" evidence="9">
    <location>
        <begin position="541"/>
        <end position="661"/>
    </location>
</feature>
<dbReference type="RefSeq" id="WP_196985013.1">
    <property type="nucleotide sequence ID" value="NZ_JADWYS010000001.1"/>
</dbReference>
<evidence type="ECO:0000256" key="6">
    <source>
        <dbReference type="ARBA" id="ARBA00022777"/>
    </source>
</evidence>
<dbReference type="SMART" id="SM00091">
    <property type="entry name" value="PAS"/>
    <property type="match status" value="1"/>
</dbReference>
<protein>
    <recommendedName>
        <fullName evidence="3">histidine kinase</fullName>
        <ecNumber evidence="3">2.7.13.3</ecNumber>
    </recommendedName>
</protein>
<feature type="domain" description="Histidine kinase" evidence="8">
    <location>
        <begin position="293"/>
        <end position="510"/>
    </location>
</feature>
<dbReference type="PROSITE" id="PS50110">
    <property type="entry name" value="RESPONSE_REGULATORY"/>
    <property type="match status" value="2"/>
</dbReference>
<dbReference type="AlphaFoldDB" id="A0A931MFJ2"/>
<dbReference type="InterPro" id="IPR004358">
    <property type="entry name" value="Sig_transdc_His_kin-like_C"/>
</dbReference>
<feature type="domain" description="Response regulatory" evidence="9">
    <location>
        <begin position="17"/>
        <end position="133"/>
    </location>
</feature>
<dbReference type="CDD" id="cd17580">
    <property type="entry name" value="REC_2_DhkD-like"/>
    <property type="match status" value="1"/>
</dbReference>
<dbReference type="InterPro" id="IPR035965">
    <property type="entry name" value="PAS-like_dom_sf"/>
</dbReference>
<accession>A0A931MFJ2</accession>
<dbReference type="PROSITE" id="PS50109">
    <property type="entry name" value="HIS_KIN"/>
    <property type="match status" value="1"/>
</dbReference>
<reference evidence="11" key="1">
    <citation type="submission" date="2020-11" db="EMBL/GenBank/DDBJ databases">
        <title>Bacterial whole genome sequence for Caenimonas sp. DR4.4.</title>
        <authorList>
            <person name="Le V."/>
            <person name="Ko S.-R."/>
            <person name="Ahn C.-Y."/>
            <person name="Oh H.-M."/>
        </authorList>
    </citation>
    <scope>NUCLEOTIDE SEQUENCE</scope>
    <source>
        <strain evidence="11">DR4.4</strain>
    </source>
</reference>
<evidence type="ECO:0000256" key="4">
    <source>
        <dbReference type="ARBA" id="ARBA00022553"/>
    </source>
</evidence>
<feature type="domain" description="PAS" evidence="10">
    <location>
        <begin position="145"/>
        <end position="215"/>
    </location>
</feature>
<dbReference type="InterPro" id="IPR003661">
    <property type="entry name" value="HisK_dim/P_dom"/>
</dbReference>
<dbReference type="Gene3D" id="3.40.50.2300">
    <property type="match status" value="2"/>
</dbReference>
<evidence type="ECO:0000313" key="11">
    <source>
        <dbReference type="EMBL" id="MBG9387064.1"/>
    </source>
</evidence>
<evidence type="ECO:0000313" key="12">
    <source>
        <dbReference type="Proteomes" id="UP000651050"/>
    </source>
</evidence>
<dbReference type="SUPFAM" id="SSF55785">
    <property type="entry name" value="PYP-like sensor domain (PAS domain)"/>
    <property type="match status" value="1"/>
</dbReference>
<dbReference type="InterPro" id="IPR013656">
    <property type="entry name" value="PAS_4"/>
</dbReference>
<comment type="subcellular location">
    <subcellularLocation>
        <location evidence="2">Cell inner membrane</location>
        <topology evidence="2">Multi-pass membrane protein</topology>
    </subcellularLocation>
</comment>
<dbReference type="FunFam" id="3.30.565.10:FF:000006">
    <property type="entry name" value="Sensor histidine kinase WalK"/>
    <property type="match status" value="1"/>
</dbReference>
<comment type="catalytic activity">
    <reaction evidence="1">
        <text>ATP + protein L-histidine = ADP + protein N-phospho-L-histidine.</text>
        <dbReference type="EC" id="2.7.13.3"/>
    </reaction>
</comment>
<feature type="modified residue" description="4-aspartylphosphate" evidence="7">
    <location>
        <position position="65"/>
    </location>
</feature>
<dbReference type="SMART" id="SM00448">
    <property type="entry name" value="REC"/>
    <property type="match status" value="2"/>
</dbReference>
<dbReference type="Pfam" id="PF02518">
    <property type="entry name" value="HATPase_c"/>
    <property type="match status" value="1"/>
</dbReference>
<feature type="modified residue" description="4-aspartylphosphate" evidence="7">
    <location>
        <position position="590"/>
    </location>
</feature>
<dbReference type="Gene3D" id="3.30.565.10">
    <property type="entry name" value="Histidine kinase-like ATPase, C-terminal domain"/>
    <property type="match status" value="1"/>
</dbReference>